<reference evidence="2" key="2">
    <citation type="submission" date="2025-09" db="UniProtKB">
        <authorList>
            <consortium name="Ensembl"/>
        </authorList>
    </citation>
    <scope>IDENTIFICATION</scope>
</reference>
<protein>
    <submittedName>
        <fullName evidence="2">Uncharacterized protein</fullName>
    </submittedName>
</protein>
<dbReference type="PANTHER" id="PTHR47743">
    <property type="entry name" value="KIAA1210 / KIAA1211 FAMILY MEMBER"/>
    <property type="match status" value="1"/>
</dbReference>
<dbReference type="Proteomes" id="UP000694420">
    <property type="component" value="Unplaced"/>
</dbReference>
<dbReference type="InterPro" id="IPR026713">
    <property type="entry name" value="CRACD-like"/>
</dbReference>
<evidence type="ECO:0000313" key="3">
    <source>
        <dbReference type="Proteomes" id="UP000694420"/>
    </source>
</evidence>
<evidence type="ECO:0000313" key="2">
    <source>
        <dbReference type="Ensembl" id="ENSNPEP00000005187.1"/>
    </source>
</evidence>
<proteinExistence type="predicted"/>
<dbReference type="AlphaFoldDB" id="A0A8C7EA65"/>
<evidence type="ECO:0000256" key="1">
    <source>
        <dbReference type="SAM" id="MobiDB-lite"/>
    </source>
</evidence>
<keyword evidence="3" id="KW-1185">Reference proteome</keyword>
<accession>A0A8C7EA65</accession>
<feature type="compositionally biased region" description="Polar residues" evidence="1">
    <location>
        <begin position="127"/>
        <end position="137"/>
    </location>
</feature>
<feature type="region of interest" description="Disordered" evidence="1">
    <location>
        <begin position="94"/>
        <end position="141"/>
    </location>
</feature>
<sequence length="162" mass="18278">MLKDLEHKTLALDCLDLNPFLISEMLFPFFFIEKVSTPHLETASSEPAWVSMAKLKQKGFQGHPLAKEHKAEDKAWPNTDQEEVEYRLIMPPASSSQEKKLQMKSSKVGPITQETSMIPAVEKETRPSSNLPMSSCSPVEPPWLSLAKKKAKAWSEMPQIVQ</sequence>
<organism evidence="2 3">
    <name type="scientific">Nothoprocta perdicaria</name>
    <name type="common">Chilean tinamou</name>
    <name type="synonym">Crypturus perdicarius</name>
    <dbReference type="NCBI Taxonomy" id="30464"/>
    <lineage>
        <taxon>Eukaryota</taxon>
        <taxon>Metazoa</taxon>
        <taxon>Chordata</taxon>
        <taxon>Craniata</taxon>
        <taxon>Vertebrata</taxon>
        <taxon>Euteleostomi</taxon>
        <taxon>Archelosauria</taxon>
        <taxon>Archosauria</taxon>
        <taxon>Dinosauria</taxon>
        <taxon>Saurischia</taxon>
        <taxon>Theropoda</taxon>
        <taxon>Coelurosauria</taxon>
        <taxon>Aves</taxon>
        <taxon>Palaeognathae</taxon>
        <taxon>Tinamiformes</taxon>
        <taxon>Tinamidae</taxon>
        <taxon>Nothoprocta</taxon>
    </lineage>
</organism>
<name>A0A8C7EA65_NOTPE</name>
<dbReference type="Ensembl" id="ENSNPET00000005317.1">
    <property type="protein sequence ID" value="ENSNPEP00000005187.1"/>
    <property type="gene ID" value="ENSNPEG00000003928.1"/>
</dbReference>
<reference evidence="2" key="1">
    <citation type="submission" date="2025-08" db="UniProtKB">
        <authorList>
            <consortium name="Ensembl"/>
        </authorList>
    </citation>
    <scope>IDENTIFICATION</scope>
</reference>
<dbReference type="PANTHER" id="PTHR47743:SF2">
    <property type="entry name" value="ACROSOMAL PROTEIN KIAA1210"/>
    <property type="match status" value="1"/>
</dbReference>